<evidence type="ECO:0000256" key="6">
    <source>
        <dbReference type="ARBA" id="ARBA00048944"/>
    </source>
</evidence>
<keyword evidence="3" id="KW-0436">Ligase</keyword>
<feature type="region of interest" description="Disordered" evidence="7">
    <location>
        <begin position="583"/>
        <end position="606"/>
    </location>
</feature>
<dbReference type="GO" id="GO:0015630">
    <property type="term" value="C:microtubule cytoskeleton"/>
    <property type="evidence" value="ECO:0007669"/>
    <property type="project" value="TreeGrafter"/>
</dbReference>
<feature type="region of interest" description="Disordered" evidence="7">
    <location>
        <begin position="465"/>
        <end position="485"/>
    </location>
</feature>
<gene>
    <name evidence="8" type="ORF">GW7_00597</name>
</gene>
<dbReference type="SUPFAM" id="SSF56059">
    <property type="entry name" value="Glutathione synthetase ATP-binding domain-like"/>
    <property type="match status" value="1"/>
</dbReference>
<keyword evidence="5" id="KW-0067">ATP-binding</keyword>
<dbReference type="GO" id="GO:0070736">
    <property type="term" value="F:protein-glycine ligase activity, initiating"/>
    <property type="evidence" value="ECO:0007669"/>
    <property type="project" value="TreeGrafter"/>
</dbReference>
<dbReference type="PANTHER" id="PTHR45870:SF3">
    <property type="entry name" value="PROTEIN MONOGLYCYLASE TTLL8"/>
    <property type="match status" value="1"/>
</dbReference>
<keyword evidence="4" id="KW-0547">Nucleotide-binding</keyword>
<evidence type="ECO:0000313" key="9">
    <source>
        <dbReference type="Proteomes" id="UP000006813"/>
    </source>
</evidence>
<dbReference type="InterPro" id="IPR004344">
    <property type="entry name" value="TTL/TTLL_fam"/>
</dbReference>
<evidence type="ECO:0000256" key="7">
    <source>
        <dbReference type="SAM" id="MobiDB-lite"/>
    </source>
</evidence>
<evidence type="ECO:0000256" key="4">
    <source>
        <dbReference type="ARBA" id="ARBA00022741"/>
    </source>
</evidence>
<dbReference type="GO" id="GO:0005930">
    <property type="term" value="C:axoneme"/>
    <property type="evidence" value="ECO:0007669"/>
    <property type="project" value="TreeGrafter"/>
</dbReference>
<evidence type="ECO:0000313" key="8">
    <source>
        <dbReference type="EMBL" id="EHB03496.1"/>
    </source>
</evidence>
<protein>
    <submittedName>
        <fullName evidence="8">Protein monoglycylase TTLL8</fullName>
    </submittedName>
</protein>
<dbReference type="AlphaFoldDB" id="G5B2I8"/>
<organism evidence="8 9">
    <name type="scientific">Heterocephalus glaber</name>
    <name type="common">Naked mole rat</name>
    <dbReference type="NCBI Taxonomy" id="10181"/>
    <lineage>
        <taxon>Eukaryota</taxon>
        <taxon>Metazoa</taxon>
        <taxon>Chordata</taxon>
        <taxon>Craniata</taxon>
        <taxon>Vertebrata</taxon>
        <taxon>Euteleostomi</taxon>
        <taxon>Mammalia</taxon>
        <taxon>Eutheria</taxon>
        <taxon>Euarchontoglires</taxon>
        <taxon>Glires</taxon>
        <taxon>Rodentia</taxon>
        <taxon>Hystricomorpha</taxon>
        <taxon>Bathyergidae</taxon>
        <taxon>Heterocephalus</taxon>
    </lineage>
</organism>
<dbReference type="PANTHER" id="PTHR45870">
    <property type="entry name" value="TUBULIN MONOGLYCYLASE TTLL3"/>
    <property type="match status" value="1"/>
</dbReference>
<evidence type="ECO:0000256" key="3">
    <source>
        <dbReference type="ARBA" id="ARBA00022598"/>
    </source>
</evidence>
<keyword evidence="2" id="KW-0963">Cytoplasm</keyword>
<feature type="region of interest" description="Disordered" evidence="7">
    <location>
        <begin position="644"/>
        <end position="686"/>
    </location>
</feature>
<accession>G5B2I8</accession>
<dbReference type="GO" id="GO:0060271">
    <property type="term" value="P:cilium assembly"/>
    <property type="evidence" value="ECO:0007669"/>
    <property type="project" value="TreeGrafter"/>
</dbReference>
<dbReference type="STRING" id="10181.G5B2I8"/>
<dbReference type="Gene3D" id="3.30.470.20">
    <property type="entry name" value="ATP-grasp fold, B domain"/>
    <property type="match status" value="1"/>
</dbReference>
<dbReference type="InterPro" id="IPR051437">
    <property type="entry name" value="TTLL_monoglycylase"/>
</dbReference>
<dbReference type="EMBL" id="JH168132">
    <property type="protein sequence ID" value="EHB03496.1"/>
    <property type="molecule type" value="Genomic_DNA"/>
</dbReference>
<proteinExistence type="predicted"/>
<dbReference type="GO" id="GO:0005524">
    <property type="term" value="F:ATP binding"/>
    <property type="evidence" value="ECO:0007669"/>
    <property type="project" value="UniProtKB-KW"/>
</dbReference>
<name>G5B2I8_HETGA</name>
<dbReference type="PROSITE" id="PS51221">
    <property type="entry name" value="TTL"/>
    <property type="match status" value="1"/>
</dbReference>
<evidence type="ECO:0000256" key="1">
    <source>
        <dbReference type="ARBA" id="ARBA00004611"/>
    </source>
</evidence>
<comment type="catalytic activity">
    <reaction evidence="6">
        <text>L-glutamyl-[protein] + glycine + ATP = glycyl-L-glutamyl-[protein] + ADP + phosphate + H(+)</text>
        <dbReference type="Rhea" id="RHEA:67180"/>
        <dbReference type="Rhea" id="RHEA-COMP:10208"/>
        <dbReference type="Rhea" id="RHEA-COMP:17207"/>
        <dbReference type="ChEBI" id="CHEBI:15378"/>
        <dbReference type="ChEBI" id="CHEBI:29973"/>
        <dbReference type="ChEBI" id="CHEBI:30616"/>
        <dbReference type="ChEBI" id="CHEBI:43474"/>
        <dbReference type="ChEBI" id="CHEBI:57305"/>
        <dbReference type="ChEBI" id="CHEBI:167890"/>
        <dbReference type="ChEBI" id="CHEBI:456216"/>
    </reaction>
    <physiologicalReaction direction="left-to-right" evidence="6">
        <dbReference type="Rhea" id="RHEA:67181"/>
    </physiologicalReaction>
</comment>
<evidence type="ECO:0000256" key="5">
    <source>
        <dbReference type="ARBA" id="ARBA00022840"/>
    </source>
</evidence>
<comment type="subcellular location">
    <subcellularLocation>
        <location evidence="1">Cytoplasm</location>
        <location evidence="1">Cytoskeleton</location>
        <location evidence="1">Flagellum axoneme</location>
    </subcellularLocation>
</comment>
<evidence type="ECO:0000256" key="2">
    <source>
        <dbReference type="ARBA" id="ARBA00022490"/>
    </source>
</evidence>
<dbReference type="Proteomes" id="UP000006813">
    <property type="component" value="Unassembled WGS sequence"/>
</dbReference>
<feature type="compositionally biased region" description="Low complexity" evidence="7">
    <location>
        <begin position="663"/>
        <end position="678"/>
    </location>
</feature>
<dbReference type="Pfam" id="PF03133">
    <property type="entry name" value="TTL"/>
    <property type="match status" value="2"/>
</dbReference>
<sequence>MKWTHRAMMSLRESLELSHQDITTSFFGAVPEHGLPFQEKKIFAVFGHYPVIRATLRRKGWVEKKSHFLPKVLPGPADKDKGVTDNNYAEVQADQEVASGKAEDIHEVMVGSRMGKNGQEIPSPGKGLPSIALGSISTSVVTPPGVGIATGSITTALCLVPLSQPDHSSGDGFISNPRNYFSQCQALLNKIKSVNSQTEIDGLRNIWIIKPAAKSRGRDIVCMDRMEDILALVAADRPSSRDNRWVAQKYIETPLLIYDTKFDIRQWFLVTDWNPLTIWFYKESYLRFSTQCFSLDSLDSAIQKHLPSEKGRSPLLPSHNMWSSTRFQEHPQAQGHGPTNSFDLYGADFVPSRDFRPWLIEINSSPTVYPSTPVAAQLCAQVQEDTIKVTVDRRLDRSCDIGNLKLLWWQPAVELPPLSVSDLCVEGVGMRRAKRQMPPVPTVRVSASLPEVQMLKVPHPSAMLDPVGRPPQTPVPQDGTPGDRKVPVPLGPAAGERGYGVRHSHAEPHKKQAHAACSWQPMDPRGLSSILAKAQPTRHTALDLPSVQPLVPVPQRLRMVAGALHGLPPAPGRPGTILPFSPEPLLGAGRHPFSSPRTTGEKLPGAGAPSDPTLCLVCNGSSALQALRLLLRRHPSGLLLRAARDARGDEDRDWTATPQPGTSPSSLAAALAPAPAALQDPGSSVYSRHGDLPWLKQLQEALAADSDRC</sequence>
<dbReference type="eggNOG" id="KOG2157">
    <property type="taxonomic scope" value="Eukaryota"/>
</dbReference>
<feature type="compositionally biased region" description="Basic and acidic residues" evidence="7">
    <location>
        <begin position="644"/>
        <end position="654"/>
    </location>
</feature>
<reference evidence="8 9" key="1">
    <citation type="journal article" date="2011" name="Nature">
        <title>Genome sequencing reveals insights into physiology and longevity of the naked mole rat.</title>
        <authorList>
            <person name="Kim E.B."/>
            <person name="Fang X."/>
            <person name="Fushan A.A."/>
            <person name="Huang Z."/>
            <person name="Lobanov A.V."/>
            <person name="Han L."/>
            <person name="Marino S.M."/>
            <person name="Sun X."/>
            <person name="Turanov A.A."/>
            <person name="Yang P."/>
            <person name="Yim S.H."/>
            <person name="Zhao X."/>
            <person name="Kasaikina M.V."/>
            <person name="Stoletzki N."/>
            <person name="Peng C."/>
            <person name="Polak P."/>
            <person name="Xiong Z."/>
            <person name="Kiezun A."/>
            <person name="Zhu Y."/>
            <person name="Chen Y."/>
            <person name="Kryukov G.V."/>
            <person name="Zhang Q."/>
            <person name="Peshkin L."/>
            <person name="Yang L."/>
            <person name="Bronson R.T."/>
            <person name="Buffenstein R."/>
            <person name="Wang B."/>
            <person name="Han C."/>
            <person name="Li Q."/>
            <person name="Chen L."/>
            <person name="Zhao W."/>
            <person name="Sunyaev S.R."/>
            <person name="Park T.J."/>
            <person name="Zhang G."/>
            <person name="Wang J."/>
            <person name="Gladyshev V.N."/>
        </authorList>
    </citation>
    <scope>NUCLEOTIDE SEQUENCE [LARGE SCALE GENOMIC DNA]</scope>
</reference>
<dbReference type="GO" id="GO:0003341">
    <property type="term" value="P:cilium movement"/>
    <property type="evidence" value="ECO:0007669"/>
    <property type="project" value="TreeGrafter"/>
</dbReference>
<dbReference type="InParanoid" id="G5B2I8"/>